<accession>A0A212JDK4</accession>
<sequence length="39" mass="4526">MSNIHYTFVYIKNTSQLQAKSGVMRDNKKPKITTKPLLM</sequence>
<gene>
    <name evidence="1" type="ORF">KL86DYS1_11923</name>
</gene>
<proteinExistence type="predicted"/>
<dbReference type="AlphaFoldDB" id="A0A212JDK4"/>
<reference evidence="1" key="1">
    <citation type="submission" date="2016-04" db="EMBL/GenBank/DDBJ databases">
        <authorList>
            <person name="Evans L.H."/>
            <person name="Alamgir A."/>
            <person name="Owens N."/>
            <person name="Weber N.D."/>
            <person name="Virtaneva K."/>
            <person name="Barbian K."/>
            <person name="Babar A."/>
            <person name="Rosenke K."/>
        </authorList>
    </citation>
    <scope>NUCLEOTIDE SEQUENCE</scope>
    <source>
        <strain evidence="1">86-1</strain>
    </source>
</reference>
<name>A0A212JDK4_9BACT</name>
<organism evidence="1">
    <name type="scientific">uncultured Dysgonomonas sp</name>
    <dbReference type="NCBI Taxonomy" id="206096"/>
    <lineage>
        <taxon>Bacteria</taxon>
        <taxon>Pseudomonadati</taxon>
        <taxon>Bacteroidota</taxon>
        <taxon>Bacteroidia</taxon>
        <taxon>Bacteroidales</taxon>
        <taxon>Dysgonomonadaceae</taxon>
        <taxon>Dysgonomonas</taxon>
        <taxon>environmental samples</taxon>
    </lineage>
</organism>
<dbReference type="EMBL" id="FLUM01000001">
    <property type="protein sequence ID" value="SBV97488.1"/>
    <property type="molecule type" value="Genomic_DNA"/>
</dbReference>
<protein>
    <submittedName>
        <fullName evidence="1">Uncharacterized protein</fullName>
    </submittedName>
</protein>
<evidence type="ECO:0000313" key="1">
    <source>
        <dbReference type="EMBL" id="SBV97488.1"/>
    </source>
</evidence>